<name>A0A833Y3C6_JUGRE</name>
<gene>
    <name evidence="2" type="ORF">F2P56_004165</name>
</gene>
<protein>
    <submittedName>
        <fullName evidence="2">Uncharacterized protein</fullName>
    </submittedName>
</protein>
<reference evidence="2" key="2">
    <citation type="submission" date="2020-03" db="EMBL/GenBank/DDBJ databases">
        <title>Walnut 2.0.</title>
        <authorList>
            <person name="Marrano A."/>
            <person name="Britton M."/>
            <person name="Zimin A.V."/>
            <person name="Zaini P.A."/>
            <person name="Workman R."/>
            <person name="Puiu D."/>
            <person name="Bianco L."/>
            <person name="Allen B.J."/>
            <person name="Troggio M."/>
            <person name="Leslie C.A."/>
            <person name="Timp W."/>
            <person name="Dendekar A."/>
            <person name="Salzberg S.L."/>
            <person name="Neale D.B."/>
        </authorList>
    </citation>
    <scope>NUCLEOTIDE SEQUENCE</scope>
    <source>
        <tissue evidence="2">Leaves</tissue>
    </source>
</reference>
<dbReference type="Proteomes" id="UP000619265">
    <property type="component" value="Unassembled WGS sequence"/>
</dbReference>
<dbReference type="Gramene" id="Jr02_10650_p1">
    <property type="protein sequence ID" value="cds.Jr02_10650_p1"/>
    <property type="gene ID" value="Jr02_10650"/>
</dbReference>
<accession>A0A833Y3C6</accession>
<evidence type="ECO:0000313" key="3">
    <source>
        <dbReference type="Proteomes" id="UP000619265"/>
    </source>
</evidence>
<dbReference type="PANTHER" id="PTHR33499">
    <property type="entry name" value="OS12G0282400 PROTEIN-RELATED"/>
    <property type="match status" value="1"/>
</dbReference>
<feature type="compositionally biased region" description="Basic and acidic residues" evidence="1">
    <location>
        <begin position="16"/>
        <end position="26"/>
    </location>
</feature>
<feature type="region of interest" description="Disordered" evidence="1">
    <location>
        <begin position="1"/>
        <end position="37"/>
    </location>
</feature>
<evidence type="ECO:0000256" key="1">
    <source>
        <dbReference type="SAM" id="MobiDB-lite"/>
    </source>
</evidence>
<organism evidence="2 3">
    <name type="scientific">Juglans regia</name>
    <name type="common">English walnut</name>
    <dbReference type="NCBI Taxonomy" id="51240"/>
    <lineage>
        <taxon>Eukaryota</taxon>
        <taxon>Viridiplantae</taxon>
        <taxon>Streptophyta</taxon>
        <taxon>Embryophyta</taxon>
        <taxon>Tracheophyta</taxon>
        <taxon>Spermatophyta</taxon>
        <taxon>Magnoliopsida</taxon>
        <taxon>eudicotyledons</taxon>
        <taxon>Gunneridae</taxon>
        <taxon>Pentapetalae</taxon>
        <taxon>rosids</taxon>
        <taxon>fabids</taxon>
        <taxon>Fagales</taxon>
        <taxon>Juglandaceae</taxon>
        <taxon>Juglans</taxon>
    </lineage>
</organism>
<proteinExistence type="predicted"/>
<evidence type="ECO:0000313" key="2">
    <source>
        <dbReference type="EMBL" id="KAF5477533.1"/>
    </source>
</evidence>
<sequence>MWHSIKGGRRGRGGHSRAESSAHSWKDAQGLPPRRNLHDKEATFSNESTQAIAAATFSNESTQVVAVEPVQESTDVAQGGEENISTDIVPPIKKRGRGLARGTQFNRLRKVGKIPLVIKDGHRGPSCEHASIFTGRVTWIVKVYADMRHASWSCVPEEKKQELIDRVRVDFVLDWTKDNHKEMVITYLSDKYNHYHYELHKVYLKYASHEEALRGGTEMVDKVVWQSQCERWASGTFKNLMVEKLKEKDPEEDVDEVAAAVFKDVLGFRSGYAQGMGHMVIPDPSPSMKESKAFVRLAEENE</sequence>
<dbReference type="AlphaFoldDB" id="A0A833Y3C6"/>
<dbReference type="PANTHER" id="PTHR33499:SF11">
    <property type="entry name" value="NO APICAL MERISTEM-ASSOCIATED C-TERMINAL DOMAIN-CONTAINING PROTEIN"/>
    <property type="match status" value="1"/>
</dbReference>
<reference evidence="2" key="1">
    <citation type="submission" date="2015-10" db="EMBL/GenBank/DDBJ databases">
        <authorList>
            <person name="Martinez-Garcia P.J."/>
            <person name="Crepeau M.W."/>
            <person name="Puiu D."/>
            <person name="Gonzalez-Ibeas D."/>
            <person name="Whalen J."/>
            <person name="Stevens K."/>
            <person name="Paul R."/>
            <person name="Butterfield T."/>
            <person name="Britton M."/>
            <person name="Reagan R."/>
            <person name="Chakraborty S."/>
            <person name="Walawage S.L."/>
            <person name="Vasquez-Gross H.A."/>
            <person name="Cardeno C."/>
            <person name="Famula R."/>
            <person name="Pratt K."/>
            <person name="Kuruganti S."/>
            <person name="Aradhya M.K."/>
            <person name="Leslie C.A."/>
            <person name="Dandekar A.M."/>
            <person name="Salzberg S.L."/>
            <person name="Wegrzyn J.L."/>
            <person name="Langley C.H."/>
            <person name="Neale D.B."/>
        </authorList>
    </citation>
    <scope>NUCLEOTIDE SEQUENCE</scope>
    <source>
        <tissue evidence="2">Leaves</tissue>
    </source>
</reference>
<feature type="compositionally biased region" description="Basic residues" evidence="1">
    <location>
        <begin position="1"/>
        <end position="15"/>
    </location>
</feature>
<comment type="caution">
    <text evidence="2">The sequence shown here is derived from an EMBL/GenBank/DDBJ whole genome shotgun (WGS) entry which is preliminary data.</text>
</comment>
<dbReference type="EMBL" id="LIHL02000002">
    <property type="protein sequence ID" value="KAF5477533.1"/>
    <property type="molecule type" value="Genomic_DNA"/>
</dbReference>